<dbReference type="Gene3D" id="3.90.100.10">
    <property type="entry name" value="Orn/Lys/Arg decarboxylase, C-terminal domain"/>
    <property type="match status" value="1"/>
</dbReference>
<dbReference type="InterPro" id="IPR000310">
    <property type="entry name" value="Orn/Lys/Arg_deCO2ase_major_dom"/>
</dbReference>
<accession>A0A0R1WNW8</accession>
<dbReference type="SUPFAM" id="SSF53383">
    <property type="entry name" value="PLP-dependent transferases"/>
    <property type="match status" value="1"/>
</dbReference>
<evidence type="ECO:0000313" key="7">
    <source>
        <dbReference type="EMBL" id="KRM19594.1"/>
    </source>
</evidence>
<evidence type="ECO:0000256" key="5">
    <source>
        <dbReference type="PIRSR" id="PIRSR009393-1"/>
    </source>
</evidence>
<organism evidence="7 8">
    <name type="scientific">Ligilactobacillus hayakitensis DSM 18933 = JCM 14209</name>
    <dbReference type="NCBI Taxonomy" id="1423755"/>
    <lineage>
        <taxon>Bacteria</taxon>
        <taxon>Bacillati</taxon>
        <taxon>Bacillota</taxon>
        <taxon>Bacilli</taxon>
        <taxon>Lactobacillales</taxon>
        <taxon>Lactobacillaceae</taxon>
        <taxon>Ligilactobacillus</taxon>
    </lineage>
</organism>
<dbReference type="Pfam" id="PF03711">
    <property type="entry name" value="OKR_DC_1_C"/>
    <property type="match status" value="1"/>
</dbReference>
<evidence type="ECO:0000259" key="6">
    <source>
        <dbReference type="PROSITE" id="PS00703"/>
    </source>
</evidence>
<dbReference type="Gene3D" id="3.90.1150.10">
    <property type="entry name" value="Aspartate Aminotransferase, domain 1"/>
    <property type="match status" value="1"/>
</dbReference>
<evidence type="ECO:0000256" key="2">
    <source>
        <dbReference type="ARBA" id="ARBA00022793"/>
    </source>
</evidence>
<dbReference type="PATRIC" id="fig|1423755.3.peg.1531"/>
<dbReference type="PIRSF" id="PIRSF009393">
    <property type="entry name" value="Orn_decarb"/>
    <property type="match status" value="1"/>
</dbReference>
<dbReference type="InterPro" id="IPR011193">
    <property type="entry name" value="Orn/lys/arg_de-COase"/>
</dbReference>
<dbReference type="InterPro" id="IPR027605">
    <property type="entry name" value="Lacto_ODC_put"/>
</dbReference>
<dbReference type="AlphaFoldDB" id="A0A0R1WNW8"/>
<comment type="caution">
    <text evidence="7">The sequence shown here is derived from an EMBL/GenBank/DDBJ whole genome shotgun (WGS) entry which is preliminary data.</text>
</comment>
<dbReference type="STRING" id="1423755.FC40_GL001442"/>
<feature type="modified residue" description="N6-(pyridoxal phosphate)lysine" evidence="5">
    <location>
        <position position="341"/>
    </location>
</feature>
<dbReference type="GO" id="GO:0030170">
    <property type="term" value="F:pyridoxal phosphate binding"/>
    <property type="evidence" value="ECO:0007669"/>
    <property type="project" value="TreeGrafter"/>
</dbReference>
<name>A0A0R1WNW8_9LACO</name>
<evidence type="ECO:0000256" key="3">
    <source>
        <dbReference type="ARBA" id="ARBA00022898"/>
    </source>
</evidence>
<dbReference type="GO" id="GO:0016831">
    <property type="term" value="F:carboxy-lyase activity"/>
    <property type="evidence" value="ECO:0007669"/>
    <property type="project" value="UniProtKB-KW"/>
</dbReference>
<dbReference type="InterPro" id="IPR015421">
    <property type="entry name" value="PyrdxlP-dep_Trfase_major"/>
</dbReference>
<keyword evidence="2" id="KW-0210">Decarboxylase</keyword>
<dbReference type="InterPro" id="IPR036633">
    <property type="entry name" value="Prn/Lys/Arg_de-COase_C_sf"/>
</dbReference>
<dbReference type="InterPro" id="IPR008286">
    <property type="entry name" value="Prn/Lys/Arg_de-COase_C"/>
</dbReference>
<protein>
    <submittedName>
        <fullName evidence="7">Orn Lys Arg decarboxylase, major domain protein</fullName>
    </submittedName>
</protein>
<proteinExistence type="inferred from homology"/>
<dbReference type="GO" id="GO:0006520">
    <property type="term" value="P:amino acid metabolic process"/>
    <property type="evidence" value="ECO:0007669"/>
    <property type="project" value="InterPro"/>
</dbReference>
<dbReference type="SUPFAM" id="SSF55904">
    <property type="entry name" value="Ornithine decarboxylase C-terminal domain"/>
    <property type="match status" value="1"/>
</dbReference>
<evidence type="ECO:0000256" key="1">
    <source>
        <dbReference type="ARBA" id="ARBA00010671"/>
    </source>
</evidence>
<dbReference type="InterPro" id="IPR015422">
    <property type="entry name" value="PyrdxlP-dep_Trfase_small"/>
</dbReference>
<feature type="domain" description="Orn/Lys/Arg decarboxylases family 1 pyridoxal-P attachment site" evidence="6">
    <location>
        <begin position="336"/>
        <end position="350"/>
    </location>
</feature>
<dbReference type="InterPro" id="IPR015424">
    <property type="entry name" value="PyrdxlP-dep_Trfase"/>
</dbReference>
<dbReference type="eggNOG" id="COG1982">
    <property type="taxonomic scope" value="Bacteria"/>
</dbReference>
<dbReference type="Gene3D" id="3.40.640.10">
    <property type="entry name" value="Type I PLP-dependent aspartate aminotransferase-like (Major domain)"/>
    <property type="match status" value="1"/>
</dbReference>
<dbReference type="NCBIfam" id="TIGR04318">
    <property type="entry name" value="lacto_ODC_hypo"/>
    <property type="match status" value="1"/>
</dbReference>
<keyword evidence="8" id="KW-1185">Reference proteome</keyword>
<reference evidence="7 8" key="1">
    <citation type="journal article" date="2015" name="Genome Announc.">
        <title>Expanding the biotechnology potential of lactobacilli through comparative genomics of 213 strains and associated genera.</title>
        <authorList>
            <person name="Sun Z."/>
            <person name="Harris H.M."/>
            <person name="McCann A."/>
            <person name="Guo C."/>
            <person name="Argimon S."/>
            <person name="Zhang W."/>
            <person name="Yang X."/>
            <person name="Jeffery I.B."/>
            <person name="Cooney J.C."/>
            <person name="Kagawa T.F."/>
            <person name="Liu W."/>
            <person name="Song Y."/>
            <person name="Salvetti E."/>
            <person name="Wrobel A."/>
            <person name="Rasinkangas P."/>
            <person name="Parkhill J."/>
            <person name="Rea M.C."/>
            <person name="O'Sullivan O."/>
            <person name="Ritari J."/>
            <person name="Douillard F.P."/>
            <person name="Paul Ross R."/>
            <person name="Yang R."/>
            <person name="Briner A.E."/>
            <person name="Felis G.E."/>
            <person name="de Vos W.M."/>
            <person name="Barrangou R."/>
            <person name="Klaenhammer T.R."/>
            <person name="Caufield P.W."/>
            <person name="Cui Y."/>
            <person name="Zhang H."/>
            <person name="O'Toole P.W."/>
        </authorList>
    </citation>
    <scope>NUCLEOTIDE SEQUENCE [LARGE SCALE GENOMIC DNA]</scope>
    <source>
        <strain evidence="7 8">DSM 18933</strain>
    </source>
</reference>
<dbReference type="PANTHER" id="PTHR45229">
    <property type="entry name" value="CONSTITUTIVE ORNITHINE DECARBOXYLASE"/>
    <property type="match status" value="1"/>
</dbReference>
<gene>
    <name evidence="7" type="ORF">FC40_GL001442</name>
</gene>
<dbReference type="PROSITE" id="PS00703">
    <property type="entry name" value="OKR_DC_1"/>
    <property type="match status" value="1"/>
</dbReference>
<dbReference type="GO" id="GO:0005829">
    <property type="term" value="C:cytosol"/>
    <property type="evidence" value="ECO:0007669"/>
    <property type="project" value="TreeGrafter"/>
</dbReference>
<dbReference type="PANTHER" id="PTHR45229:SF3">
    <property type="entry name" value="BIODEGRADATIVE ARGININE DECARBOXYLASE"/>
    <property type="match status" value="1"/>
</dbReference>
<dbReference type="RefSeq" id="WP_056938339.1">
    <property type="nucleotide sequence ID" value="NZ_AZGD01000037.1"/>
</dbReference>
<keyword evidence="4" id="KW-0456">Lyase</keyword>
<dbReference type="EMBL" id="AZGD01000037">
    <property type="protein sequence ID" value="KRM19594.1"/>
    <property type="molecule type" value="Genomic_DNA"/>
</dbReference>
<evidence type="ECO:0000313" key="8">
    <source>
        <dbReference type="Proteomes" id="UP000051054"/>
    </source>
</evidence>
<dbReference type="Pfam" id="PF01276">
    <property type="entry name" value="OKR_DC_1"/>
    <property type="match status" value="1"/>
</dbReference>
<evidence type="ECO:0000256" key="4">
    <source>
        <dbReference type="ARBA" id="ARBA00023239"/>
    </source>
</evidence>
<sequence length="703" mass="79606">MQTKILKIGTTKTTEEYVSLPWQSIDIYQEITAAKVAAFVIPKVDEKAAMRVQDLTMNSGLDVPVILIDPSKGNSRSEIQKQVDQLAREYESQVVPGFLRDLINFADENPVSYTTPGHHNGQFYEKHPAGVVFKEFFGDNFLKADVSDTVAELGDTLTHGGTPLDSQQQAAKSFNADKVYYVTNGTTSSNTICANALLDEDDLVLFDRNNHKSLYNSALVMTGAKPVYLKTSRNPLGLIGPVLGDISEVNIRQEIAKVDPKKAKQKRPFRLSVLQLETFDGVFYNAKWFLEKIGHLCDYILFDCAWGGYEQFVDVMKELSPLQYTYGPDDPGILVTQSIHKQQAGLAQTSQILKKDAHIKGQKRYVDHKHFNNSYLKYVTTSYSYPIYASLTVNTALASGNAPKIWWQEAMLKGIKFRKELAQKSTLFKTLNPHEIEDGKWEELPNQTLANNLDYWKMSSDDSWHGFKGIDQNEAIISPLKLTVVSPGIDLKNGRYEKTGIPGVVVGAYLTEKRVIDCKSDLYSTLFLLTPGEKDEDLDALLTSFLEFEEFYLRDAPLQEVLPRLYRQNQARYEGYTIRQLCQEMHEYYKLHDTFKVQQALFLKDNMSDFEYTPAKADKLFMKNHGELVDLEEIEGRIALEGALPYPPGVFIVAPGERWQKIDVDYFKILMGAIDLFPGFDPEIQGVYLEKINGKTHAKGFVL</sequence>
<dbReference type="Proteomes" id="UP000051054">
    <property type="component" value="Unassembled WGS sequence"/>
</dbReference>
<keyword evidence="3 5" id="KW-0663">Pyridoxal phosphate</keyword>
<comment type="similarity">
    <text evidence="1">Belongs to the Orn/Lys/Arg decarboxylase class-I family.</text>
</comment>